<accession>A0A7S3MEK7</accession>
<dbReference type="PROSITE" id="PS00107">
    <property type="entry name" value="PROTEIN_KINASE_ATP"/>
    <property type="match status" value="1"/>
</dbReference>
<dbReference type="GO" id="GO:0004672">
    <property type="term" value="F:protein kinase activity"/>
    <property type="evidence" value="ECO:0007669"/>
    <property type="project" value="InterPro"/>
</dbReference>
<dbReference type="EMBL" id="HBIC01054726">
    <property type="protein sequence ID" value="CAE0299267.1"/>
    <property type="molecule type" value="Transcribed_RNA"/>
</dbReference>
<dbReference type="GO" id="GO:0005524">
    <property type="term" value="F:ATP binding"/>
    <property type="evidence" value="ECO:0007669"/>
    <property type="project" value="UniProtKB-UniRule"/>
</dbReference>
<feature type="domain" description="Protein kinase" evidence="3">
    <location>
        <begin position="76"/>
        <end position="141"/>
    </location>
</feature>
<sequence length="141" mass="15616">MGANHSITKFNGQRQRSNSKYCVMPVVVASGKVHYSASFTTEDSGRISKSSSTDGFKATDNSSADAEMLASLHLTYHIGSIIGQGSSAQVFNVQHRVTGDTFACKVVRREGMNNERTMSTETEIMMRLKHENITHLHELYE</sequence>
<dbReference type="InterPro" id="IPR000719">
    <property type="entry name" value="Prot_kinase_dom"/>
</dbReference>
<dbReference type="InterPro" id="IPR017441">
    <property type="entry name" value="Protein_kinase_ATP_BS"/>
</dbReference>
<evidence type="ECO:0000256" key="1">
    <source>
        <dbReference type="PROSITE-ProRule" id="PRU10141"/>
    </source>
</evidence>
<protein>
    <recommendedName>
        <fullName evidence="3">Protein kinase domain-containing protein</fullName>
    </recommendedName>
</protein>
<dbReference type="InterPro" id="IPR011009">
    <property type="entry name" value="Kinase-like_dom_sf"/>
</dbReference>
<feature type="non-terminal residue" evidence="4">
    <location>
        <position position="141"/>
    </location>
</feature>
<keyword evidence="1" id="KW-0067">ATP-binding</keyword>
<organism evidence="4">
    <name type="scientific">Spumella elongata</name>
    <dbReference type="NCBI Taxonomy" id="89044"/>
    <lineage>
        <taxon>Eukaryota</taxon>
        <taxon>Sar</taxon>
        <taxon>Stramenopiles</taxon>
        <taxon>Ochrophyta</taxon>
        <taxon>Chrysophyceae</taxon>
        <taxon>Chromulinales</taxon>
        <taxon>Chromulinaceae</taxon>
        <taxon>Spumella</taxon>
    </lineage>
</organism>
<feature type="binding site" evidence="1">
    <location>
        <position position="105"/>
    </location>
    <ligand>
        <name>ATP</name>
        <dbReference type="ChEBI" id="CHEBI:30616"/>
    </ligand>
</feature>
<dbReference type="Pfam" id="PF00069">
    <property type="entry name" value="Pkinase"/>
    <property type="match status" value="1"/>
</dbReference>
<keyword evidence="1" id="KW-0547">Nucleotide-binding</keyword>
<evidence type="ECO:0000256" key="2">
    <source>
        <dbReference type="SAM" id="MobiDB-lite"/>
    </source>
</evidence>
<evidence type="ECO:0000259" key="3">
    <source>
        <dbReference type="PROSITE" id="PS50011"/>
    </source>
</evidence>
<dbReference type="PROSITE" id="PS50011">
    <property type="entry name" value="PROTEIN_KINASE_DOM"/>
    <property type="match status" value="1"/>
</dbReference>
<proteinExistence type="predicted"/>
<reference evidence="4" key="1">
    <citation type="submission" date="2021-01" db="EMBL/GenBank/DDBJ databases">
        <authorList>
            <person name="Corre E."/>
            <person name="Pelletier E."/>
            <person name="Niang G."/>
            <person name="Scheremetjew M."/>
            <person name="Finn R."/>
            <person name="Kale V."/>
            <person name="Holt S."/>
            <person name="Cochrane G."/>
            <person name="Meng A."/>
            <person name="Brown T."/>
            <person name="Cohen L."/>
        </authorList>
    </citation>
    <scope>NUCLEOTIDE SEQUENCE</scope>
    <source>
        <strain evidence="4">CCAP 955/1</strain>
    </source>
</reference>
<dbReference type="AlphaFoldDB" id="A0A7S3MEK7"/>
<feature type="region of interest" description="Disordered" evidence="2">
    <location>
        <begin position="41"/>
        <end position="60"/>
    </location>
</feature>
<dbReference type="SUPFAM" id="SSF56112">
    <property type="entry name" value="Protein kinase-like (PK-like)"/>
    <property type="match status" value="1"/>
</dbReference>
<name>A0A7S3MEK7_9STRA</name>
<dbReference type="Gene3D" id="3.30.200.20">
    <property type="entry name" value="Phosphorylase Kinase, domain 1"/>
    <property type="match status" value="1"/>
</dbReference>
<evidence type="ECO:0000313" key="4">
    <source>
        <dbReference type="EMBL" id="CAE0299267.1"/>
    </source>
</evidence>
<gene>
    <name evidence="4" type="ORF">SELO1098_LOCUS28121</name>
</gene>